<feature type="transmembrane region" description="Helical" evidence="7">
    <location>
        <begin position="45"/>
        <end position="69"/>
    </location>
</feature>
<evidence type="ECO:0000256" key="2">
    <source>
        <dbReference type="ARBA" id="ARBA00007928"/>
    </source>
</evidence>
<feature type="transmembrane region" description="Helical" evidence="7">
    <location>
        <begin position="75"/>
        <end position="96"/>
    </location>
</feature>
<dbReference type="AlphaFoldDB" id="A0A1C4Z9Y7"/>
<keyword evidence="4 7" id="KW-0812">Transmembrane</keyword>
<accession>A0A1C4Z9Y7</accession>
<evidence type="ECO:0000256" key="3">
    <source>
        <dbReference type="ARBA" id="ARBA00022475"/>
    </source>
</evidence>
<feature type="transmembrane region" description="Helical" evidence="7">
    <location>
        <begin position="12"/>
        <end position="33"/>
    </location>
</feature>
<dbReference type="NCBIfam" id="NF008201">
    <property type="entry name" value="PRK10958.1"/>
    <property type="match status" value="1"/>
</dbReference>
<evidence type="ECO:0000313" key="9">
    <source>
        <dbReference type="Proteomes" id="UP000199629"/>
    </source>
</evidence>
<name>A0A1C4Z9Y7_9ACTN</name>
<dbReference type="GO" id="GO:0015820">
    <property type="term" value="P:L-leucine transport"/>
    <property type="evidence" value="ECO:0007669"/>
    <property type="project" value="TreeGrafter"/>
</dbReference>
<dbReference type="PIRSF" id="PIRSF006324">
    <property type="entry name" value="LeuE"/>
    <property type="match status" value="1"/>
</dbReference>
<evidence type="ECO:0000256" key="6">
    <source>
        <dbReference type="ARBA" id="ARBA00023136"/>
    </source>
</evidence>
<feature type="transmembrane region" description="Helical" evidence="7">
    <location>
        <begin position="197"/>
        <end position="215"/>
    </location>
</feature>
<protein>
    <submittedName>
        <fullName evidence="8">Leucine efflux protein</fullName>
    </submittedName>
</protein>
<evidence type="ECO:0000313" key="8">
    <source>
        <dbReference type="EMBL" id="SCF29748.1"/>
    </source>
</evidence>
<dbReference type="GO" id="GO:0005886">
    <property type="term" value="C:plasma membrane"/>
    <property type="evidence" value="ECO:0007669"/>
    <property type="project" value="UniProtKB-SubCell"/>
</dbReference>
<organism evidence="8 9">
    <name type="scientific">Micromonospora chaiyaphumensis</name>
    <dbReference type="NCBI Taxonomy" id="307119"/>
    <lineage>
        <taxon>Bacteria</taxon>
        <taxon>Bacillati</taxon>
        <taxon>Actinomycetota</taxon>
        <taxon>Actinomycetes</taxon>
        <taxon>Micromonosporales</taxon>
        <taxon>Micromonosporaceae</taxon>
        <taxon>Micromonospora</taxon>
    </lineage>
</organism>
<dbReference type="Pfam" id="PF01810">
    <property type="entry name" value="LysE"/>
    <property type="match status" value="1"/>
</dbReference>
<proteinExistence type="inferred from homology"/>
<feature type="transmembrane region" description="Helical" evidence="7">
    <location>
        <begin position="163"/>
        <end position="190"/>
    </location>
</feature>
<dbReference type="RefSeq" id="WP_091269427.1">
    <property type="nucleotide sequence ID" value="NZ_FMCS01000012.1"/>
</dbReference>
<dbReference type="InterPro" id="IPR001123">
    <property type="entry name" value="LeuE-type"/>
</dbReference>
<gene>
    <name evidence="8" type="ORF">GA0070214_112173</name>
</gene>
<dbReference type="PANTHER" id="PTHR30086">
    <property type="entry name" value="ARGININE EXPORTER PROTEIN ARGO"/>
    <property type="match status" value="1"/>
</dbReference>
<keyword evidence="5 7" id="KW-1133">Transmembrane helix</keyword>
<dbReference type="Proteomes" id="UP000199629">
    <property type="component" value="Unassembled WGS sequence"/>
</dbReference>
<evidence type="ECO:0000256" key="5">
    <source>
        <dbReference type="ARBA" id="ARBA00022989"/>
    </source>
</evidence>
<evidence type="ECO:0000256" key="7">
    <source>
        <dbReference type="SAM" id="Phobius"/>
    </source>
</evidence>
<dbReference type="GO" id="GO:0015190">
    <property type="term" value="F:L-leucine transmembrane transporter activity"/>
    <property type="evidence" value="ECO:0007669"/>
    <property type="project" value="TreeGrafter"/>
</dbReference>
<comment type="similarity">
    <text evidence="2">Belongs to the Rht family.</text>
</comment>
<evidence type="ECO:0000256" key="1">
    <source>
        <dbReference type="ARBA" id="ARBA00004651"/>
    </source>
</evidence>
<dbReference type="EMBL" id="FMCS01000012">
    <property type="protein sequence ID" value="SCF29748.1"/>
    <property type="molecule type" value="Genomic_DNA"/>
</dbReference>
<keyword evidence="9" id="KW-1185">Reference proteome</keyword>
<evidence type="ECO:0000256" key="4">
    <source>
        <dbReference type="ARBA" id="ARBA00022692"/>
    </source>
</evidence>
<sequence length="222" mass="23791">MMTGVLGITDIWTYVLGTVAIVLLPGPNSLFVLSTAARRGVAAGYRAAGGVFVGDSVLMILSAAGVASLLKAYPALFLVVKYAGAAYLGWLGLTMLRGAWRRWRDRNDPEAPRLIDAAEPAAVRDPFRRALVVSLLNPKAILFFISFFIQFVDPGYAWPALSFLLLGLIAQVTSALYLTALILTGTFLAAQFHRRRRLAATGTTAVAVLFLGFSLKLATASV</sequence>
<comment type="subcellular location">
    <subcellularLocation>
        <location evidence="1">Cell membrane</location>
        <topology evidence="1">Multi-pass membrane protein</topology>
    </subcellularLocation>
</comment>
<keyword evidence="3" id="KW-1003">Cell membrane</keyword>
<keyword evidence="6 7" id="KW-0472">Membrane</keyword>
<reference evidence="9" key="1">
    <citation type="submission" date="2016-06" db="EMBL/GenBank/DDBJ databases">
        <authorList>
            <person name="Varghese N."/>
            <person name="Submissions Spin"/>
        </authorList>
    </citation>
    <scope>NUCLEOTIDE SEQUENCE [LARGE SCALE GENOMIC DNA]</scope>
    <source>
        <strain evidence="9">DSM 45246</strain>
    </source>
</reference>
<feature type="transmembrane region" description="Helical" evidence="7">
    <location>
        <begin position="130"/>
        <end position="151"/>
    </location>
</feature>
<dbReference type="PANTHER" id="PTHR30086:SF15">
    <property type="entry name" value="LEUCINE EFFLUX PROTEIN"/>
    <property type="match status" value="1"/>
</dbReference>